<dbReference type="GO" id="GO:0010468">
    <property type="term" value="P:regulation of gene expression"/>
    <property type="evidence" value="ECO:0007669"/>
    <property type="project" value="TreeGrafter"/>
</dbReference>
<evidence type="ECO:0000313" key="10">
    <source>
        <dbReference type="EMBL" id="CEK70911.1"/>
    </source>
</evidence>
<dbReference type="EMBL" id="HACG01024046">
    <property type="protein sequence ID" value="CEK70911.1"/>
    <property type="molecule type" value="Transcribed_RNA"/>
</dbReference>
<dbReference type="GO" id="GO:0008270">
    <property type="term" value="F:zinc ion binding"/>
    <property type="evidence" value="ECO:0007669"/>
    <property type="project" value="UniProtKB-KW"/>
</dbReference>
<dbReference type="GO" id="GO:0003677">
    <property type="term" value="F:DNA binding"/>
    <property type="evidence" value="ECO:0007669"/>
    <property type="project" value="InterPro"/>
</dbReference>
<feature type="non-terminal residue" evidence="10">
    <location>
        <position position="143"/>
    </location>
</feature>
<dbReference type="InterPro" id="IPR013087">
    <property type="entry name" value="Znf_C2H2_type"/>
</dbReference>
<evidence type="ECO:0000256" key="8">
    <source>
        <dbReference type="SAM" id="MobiDB-lite"/>
    </source>
</evidence>
<reference evidence="10" key="1">
    <citation type="submission" date="2014-12" db="EMBL/GenBank/DDBJ databases">
        <title>Insight into the proteome of Arion vulgaris.</title>
        <authorList>
            <person name="Aradska J."/>
            <person name="Bulat T."/>
            <person name="Smidak R."/>
            <person name="Sarate P."/>
            <person name="Gangsoo J."/>
            <person name="Sialana F."/>
            <person name="Bilban M."/>
            <person name="Lubec G."/>
        </authorList>
    </citation>
    <scope>NUCLEOTIDE SEQUENCE</scope>
    <source>
        <tissue evidence="10">Skin</tissue>
    </source>
</reference>
<accession>A0A0B6ZSW2</accession>
<dbReference type="InterPro" id="IPR003656">
    <property type="entry name" value="Znf_BED"/>
</dbReference>
<evidence type="ECO:0000256" key="7">
    <source>
        <dbReference type="PROSITE-ProRule" id="PRU00042"/>
    </source>
</evidence>
<proteinExistence type="predicted"/>
<sequence length="143" mass="16670">EKKYDHQERNEYKQDENKTLSWDTPKYVASNSDHKSRSAHNLDSTLQDKSQNGFECHQCNKSFPSASDLSLHQQEHPDLQPIESSISNFSKNHSLKPHQPLPSDASPYYCKLCNKQLARTYNLKRHLATHRGDHPFHCPYCDY</sequence>
<feature type="domain" description="C2H2-type" evidence="9">
    <location>
        <begin position="108"/>
        <end position="135"/>
    </location>
</feature>
<feature type="region of interest" description="Disordered" evidence="8">
    <location>
        <begin position="67"/>
        <end position="100"/>
    </location>
</feature>
<dbReference type="Pfam" id="PF02892">
    <property type="entry name" value="zf-BED"/>
    <property type="match status" value="1"/>
</dbReference>
<feature type="non-terminal residue" evidence="10">
    <location>
        <position position="1"/>
    </location>
</feature>
<feature type="region of interest" description="Disordered" evidence="8">
    <location>
        <begin position="1"/>
        <end position="46"/>
    </location>
</feature>
<dbReference type="AlphaFoldDB" id="A0A0B6ZSW2"/>
<dbReference type="PROSITE" id="PS00028">
    <property type="entry name" value="ZINC_FINGER_C2H2_1"/>
    <property type="match status" value="2"/>
</dbReference>
<dbReference type="InterPro" id="IPR036236">
    <property type="entry name" value="Znf_C2H2_sf"/>
</dbReference>
<evidence type="ECO:0000256" key="4">
    <source>
        <dbReference type="ARBA" id="ARBA00022771"/>
    </source>
</evidence>
<keyword evidence="5" id="KW-0862">Zinc</keyword>
<evidence type="ECO:0000256" key="2">
    <source>
        <dbReference type="ARBA" id="ARBA00022723"/>
    </source>
</evidence>
<comment type="subcellular location">
    <subcellularLocation>
        <location evidence="1">Nucleus</location>
    </subcellularLocation>
</comment>
<dbReference type="SMART" id="SM00355">
    <property type="entry name" value="ZnF_C2H2"/>
    <property type="match status" value="2"/>
</dbReference>
<feature type="compositionally biased region" description="Basic and acidic residues" evidence="8">
    <location>
        <begin position="1"/>
        <end position="18"/>
    </location>
</feature>
<organism evidence="10">
    <name type="scientific">Arion vulgaris</name>
    <dbReference type="NCBI Taxonomy" id="1028688"/>
    <lineage>
        <taxon>Eukaryota</taxon>
        <taxon>Metazoa</taxon>
        <taxon>Spiralia</taxon>
        <taxon>Lophotrochozoa</taxon>
        <taxon>Mollusca</taxon>
        <taxon>Gastropoda</taxon>
        <taxon>Heterobranchia</taxon>
        <taxon>Euthyneura</taxon>
        <taxon>Panpulmonata</taxon>
        <taxon>Eupulmonata</taxon>
        <taxon>Stylommatophora</taxon>
        <taxon>Helicina</taxon>
        <taxon>Arionoidea</taxon>
        <taxon>Arionidae</taxon>
        <taxon>Arion</taxon>
    </lineage>
</organism>
<dbReference type="PANTHER" id="PTHR16515:SF49">
    <property type="entry name" value="GASTRULA ZINC FINGER PROTEIN XLCGF49.1-LIKE-RELATED"/>
    <property type="match status" value="1"/>
</dbReference>
<evidence type="ECO:0000256" key="5">
    <source>
        <dbReference type="ARBA" id="ARBA00022833"/>
    </source>
</evidence>
<evidence type="ECO:0000259" key="9">
    <source>
        <dbReference type="PROSITE" id="PS50157"/>
    </source>
</evidence>
<name>A0A0B6ZSW2_9EUPU</name>
<feature type="domain" description="C2H2-type" evidence="9">
    <location>
        <begin position="54"/>
        <end position="81"/>
    </location>
</feature>
<dbReference type="SUPFAM" id="SSF57667">
    <property type="entry name" value="beta-beta-alpha zinc fingers"/>
    <property type="match status" value="2"/>
</dbReference>
<dbReference type="Gene3D" id="3.30.160.60">
    <property type="entry name" value="Classic Zinc Finger"/>
    <property type="match status" value="2"/>
</dbReference>
<keyword evidence="2" id="KW-0479">Metal-binding</keyword>
<dbReference type="PROSITE" id="PS50157">
    <property type="entry name" value="ZINC_FINGER_C2H2_2"/>
    <property type="match status" value="2"/>
</dbReference>
<gene>
    <name evidence="10" type="primary">ORF76133</name>
</gene>
<dbReference type="InterPro" id="IPR050331">
    <property type="entry name" value="Zinc_finger"/>
</dbReference>
<evidence type="ECO:0000256" key="1">
    <source>
        <dbReference type="ARBA" id="ARBA00004123"/>
    </source>
</evidence>
<evidence type="ECO:0000256" key="3">
    <source>
        <dbReference type="ARBA" id="ARBA00022737"/>
    </source>
</evidence>
<keyword evidence="3" id="KW-0677">Repeat</keyword>
<feature type="compositionally biased region" description="Polar residues" evidence="8">
    <location>
        <begin position="82"/>
        <end position="92"/>
    </location>
</feature>
<keyword evidence="6" id="KW-0539">Nucleus</keyword>
<dbReference type="Pfam" id="PF00096">
    <property type="entry name" value="zf-C2H2"/>
    <property type="match status" value="1"/>
</dbReference>
<dbReference type="GO" id="GO:0005634">
    <property type="term" value="C:nucleus"/>
    <property type="evidence" value="ECO:0007669"/>
    <property type="project" value="UniProtKB-SubCell"/>
</dbReference>
<keyword evidence="4 7" id="KW-0863">Zinc-finger</keyword>
<evidence type="ECO:0000256" key="6">
    <source>
        <dbReference type="ARBA" id="ARBA00023242"/>
    </source>
</evidence>
<protein>
    <recommendedName>
        <fullName evidence="9">C2H2-type domain-containing protein</fullName>
    </recommendedName>
</protein>
<dbReference type="PANTHER" id="PTHR16515">
    <property type="entry name" value="PR DOMAIN ZINC FINGER PROTEIN"/>
    <property type="match status" value="1"/>
</dbReference>